<organism evidence="10 11">
    <name type="scientific">Saprospira grandis (strain Lewin)</name>
    <dbReference type="NCBI Taxonomy" id="984262"/>
    <lineage>
        <taxon>Bacteria</taxon>
        <taxon>Pseudomonadati</taxon>
        <taxon>Bacteroidota</taxon>
        <taxon>Saprospiria</taxon>
        <taxon>Saprospirales</taxon>
        <taxon>Saprospiraceae</taxon>
        <taxon>Saprospira</taxon>
    </lineage>
</organism>
<feature type="binding site" evidence="9">
    <location>
        <position position="45"/>
    </location>
    <ligand>
        <name>Mg(2+)</name>
        <dbReference type="ChEBI" id="CHEBI:18420"/>
    </ligand>
</feature>
<dbReference type="HAMAP" id="MF_00336">
    <property type="entry name" value="BioD"/>
    <property type="match status" value="1"/>
</dbReference>
<evidence type="ECO:0000256" key="9">
    <source>
        <dbReference type="HAMAP-Rule" id="MF_00336"/>
    </source>
</evidence>
<keyword evidence="3 9" id="KW-0479">Metal-binding</keyword>
<feature type="binding site" evidence="9">
    <location>
        <position position="38"/>
    </location>
    <ligand>
        <name>substrate</name>
    </ligand>
</feature>
<evidence type="ECO:0000313" key="11">
    <source>
        <dbReference type="Proteomes" id="UP000007519"/>
    </source>
</evidence>
<feature type="binding site" evidence="9">
    <location>
        <position position="18"/>
    </location>
    <ligand>
        <name>Mg(2+)</name>
        <dbReference type="ChEBI" id="CHEBI:18420"/>
    </ligand>
</feature>
<dbReference type="GO" id="GO:0009102">
    <property type="term" value="P:biotin biosynthetic process"/>
    <property type="evidence" value="ECO:0007669"/>
    <property type="project" value="UniProtKB-UniRule"/>
</dbReference>
<dbReference type="InterPro" id="IPR004472">
    <property type="entry name" value="DTB_synth_BioD"/>
</dbReference>
<comment type="subcellular location">
    <subcellularLocation>
        <location evidence="9">Cytoplasm</location>
    </subcellularLocation>
</comment>
<dbReference type="EC" id="6.3.3.3" evidence="9"/>
<proteinExistence type="inferred from homology"/>
<dbReference type="CDD" id="cd03109">
    <property type="entry name" value="DTBS"/>
    <property type="match status" value="1"/>
</dbReference>
<keyword evidence="7 9" id="KW-0460">Magnesium</keyword>
<dbReference type="OrthoDB" id="9802097at2"/>
<keyword evidence="5 9" id="KW-0093">Biotin biosynthesis</keyword>
<dbReference type="GO" id="GO:0004141">
    <property type="term" value="F:dethiobiotin synthase activity"/>
    <property type="evidence" value="ECO:0007669"/>
    <property type="project" value="UniProtKB-UniRule"/>
</dbReference>
<dbReference type="PIRSF" id="PIRSF006755">
    <property type="entry name" value="DTB_synth"/>
    <property type="match status" value="1"/>
</dbReference>
<dbReference type="InterPro" id="IPR027417">
    <property type="entry name" value="P-loop_NTPase"/>
</dbReference>
<feature type="active site" evidence="9">
    <location>
        <position position="34"/>
    </location>
</feature>
<dbReference type="PANTHER" id="PTHR43210">
    <property type="entry name" value="DETHIOBIOTIN SYNTHETASE"/>
    <property type="match status" value="1"/>
</dbReference>
<comment type="catalytic activity">
    <reaction evidence="8">
        <text>(7R,8S)-8-amino-7-(carboxyamino)nonanoate + ATP = (4R,5S)-dethiobiotin + ADP + phosphate + H(+)</text>
        <dbReference type="Rhea" id="RHEA:63684"/>
        <dbReference type="ChEBI" id="CHEBI:15378"/>
        <dbReference type="ChEBI" id="CHEBI:30616"/>
        <dbReference type="ChEBI" id="CHEBI:43474"/>
        <dbReference type="ChEBI" id="CHEBI:149470"/>
        <dbReference type="ChEBI" id="CHEBI:149473"/>
        <dbReference type="ChEBI" id="CHEBI:456216"/>
    </reaction>
</comment>
<comment type="function">
    <text evidence="9">Catalyzes a mechanistically unusual reaction, the ATP-dependent insertion of CO2 between the N7 and N8 nitrogen atoms of 7,8-diaminopelargonic acid (DAPA, also called 7,8-diammoniononanoate) to form a ureido ring.</text>
</comment>
<evidence type="ECO:0000256" key="1">
    <source>
        <dbReference type="ARBA" id="ARBA00022490"/>
    </source>
</evidence>
<dbReference type="eggNOG" id="COG0132">
    <property type="taxonomic scope" value="Bacteria"/>
</dbReference>
<dbReference type="GO" id="GO:0000287">
    <property type="term" value="F:magnesium ion binding"/>
    <property type="evidence" value="ECO:0007669"/>
    <property type="project" value="UniProtKB-UniRule"/>
</dbReference>
<dbReference type="SUPFAM" id="SSF52540">
    <property type="entry name" value="P-loop containing nucleoside triphosphate hydrolases"/>
    <property type="match status" value="1"/>
</dbReference>
<dbReference type="Gene3D" id="3.40.50.300">
    <property type="entry name" value="P-loop containing nucleotide triphosphate hydrolases"/>
    <property type="match status" value="1"/>
</dbReference>
<comment type="caution">
    <text evidence="9">Lacks conserved residue(s) required for the propagation of feature annotation.</text>
</comment>
<evidence type="ECO:0000313" key="10">
    <source>
        <dbReference type="EMBL" id="AFC24382.1"/>
    </source>
</evidence>
<dbReference type="GO" id="GO:0005524">
    <property type="term" value="F:ATP binding"/>
    <property type="evidence" value="ECO:0007669"/>
    <property type="project" value="UniProtKB-UniRule"/>
</dbReference>
<feature type="binding site" evidence="9">
    <location>
        <begin position="14"/>
        <end position="19"/>
    </location>
    <ligand>
        <name>ATP</name>
        <dbReference type="ChEBI" id="CHEBI:30616"/>
    </ligand>
</feature>
<comment type="similarity">
    <text evidence="9">Belongs to the dethiobiotin synthetase family.</text>
</comment>
<comment type="subunit">
    <text evidence="9">Homodimer.</text>
</comment>
<dbReference type="PANTHER" id="PTHR43210:SF2">
    <property type="entry name" value="ATP-DEPENDENT DETHIOBIOTIN SYNTHETASE BIOD 2"/>
    <property type="match status" value="1"/>
</dbReference>
<evidence type="ECO:0000256" key="7">
    <source>
        <dbReference type="ARBA" id="ARBA00022842"/>
    </source>
</evidence>
<comment type="pathway">
    <text evidence="9">Cofactor biosynthesis; biotin biosynthesis; biotin from 7,8-diaminononanoate: step 1/2.</text>
</comment>
<feature type="binding site" evidence="9">
    <location>
        <begin position="101"/>
        <end position="104"/>
    </location>
    <ligand>
        <name>ATP</name>
        <dbReference type="ChEBI" id="CHEBI:30616"/>
    </ligand>
</feature>
<evidence type="ECO:0000256" key="2">
    <source>
        <dbReference type="ARBA" id="ARBA00022598"/>
    </source>
</evidence>
<keyword evidence="4 9" id="KW-0547">Nucleotide-binding</keyword>
<gene>
    <name evidence="9 10" type="primary">bioD</name>
    <name evidence="10" type="ordered locus">SGRA_1647</name>
</gene>
<dbReference type="RefSeq" id="WP_015692017.1">
    <property type="nucleotide sequence ID" value="NC_016940.1"/>
</dbReference>
<keyword evidence="6 9" id="KW-0067">ATP-binding</keyword>
<comment type="cofactor">
    <cofactor evidence="9">
        <name>Mg(2+)</name>
        <dbReference type="ChEBI" id="CHEBI:18420"/>
    </cofactor>
</comment>
<dbReference type="UniPathway" id="UPA00078">
    <property type="reaction ID" value="UER00161"/>
</dbReference>
<sequence>MSSNAFFLTGIGTEIGKTLVSAILVKALKMDYWKPVQSGELEYTDTDKVRDLVQWEGLKTHPERYRLEIPASPHYSAAAEGKKIALDQLVIPKTDNNLLIEGAGGLMVPLNEEELYIDWAARQKLPVILVSQNYLGSINHTILSIEALKARGLTEIYLLFNGPSTPSTEKFILNYSELTCLGRVEQAEGPVDAAFVAQEAKRLKSNFEKILKK</sequence>
<protein>
    <recommendedName>
        <fullName evidence="9">ATP-dependent dethiobiotin synthetase BioD</fullName>
        <ecNumber evidence="9">6.3.3.3</ecNumber>
    </recommendedName>
    <alternativeName>
        <fullName evidence="9">DTB synthetase</fullName>
        <shortName evidence="9">DTBS</shortName>
    </alternativeName>
    <alternativeName>
        <fullName evidence="9">Dethiobiotin synthase</fullName>
    </alternativeName>
</protein>
<name>H6LA97_SAPGL</name>
<feature type="binding site" evidence="9">
    <location>
        <position position="45"/>
    </location>
    <ligand>
        <name>ATP</name>
        <dbReference type="ChEBI" id="CHEBI:30616"/>
    </ligand>
</feature>
<keyword evidence="1 9" id="KW-0963">Cytoplasm</keyword>
<keyword evidence="11" id="KW-1185">Reference proteome</keyword>
<evidence type="ECO:0000256" key="8">
    <source>
        <dbReference type="ARBA" id="ARBA00047386"/>
    </source>
</evidence>
<dbReference type="HOGENOM" id="CLU_072551_2_0_10"/>
<dbReference type="KEGG" id="sgn:SGRA_1647"/>
<evidence type="ECO:0000256" key="6">
    <source>
        <dbReference type="ARBA" id="ARBA00022840"/>
    </source>
</evidence>
<comment type="catalytic activity">
    <reaction evidence="9">
        <text>(7R,8S)-7,8-diammoniononanoate + CO2 + ATP = (4R,5S)-dethiobiotin + ADP + phosphate + 3 H(+)</text>
        <dbReference type="Rhea" id="RHEA:15805"/>
        <dbReference type="ChEBI" id="CHEBI:15378"/>
        <dbReference type="ChEBI" id="CHEBI:16526"/>
        <dbReference type="ChEBI" id="CHEBI:30616"/>
        <dbReference type="ChEBI" id="CHEBI:43474"/>
        <dbReference type="ChEBI" id="CHEBI:149469"/>
        <dbReference type="ChEBI" id="CHEBI:149473"/>
        <dbReference type="ChEBI" id="CHEBI:456216"/>
        <dbReference type="EC" id="6.3.3.3"/>
    </reaction>
</comment>
<dbReference type="STRING" id="984262.SGRA_1647"/>
<dbReference type="Proteomes" id="UP000007519">
    <property type="component" value="Chromosome"/>
</dbReference>
<dbReference type="NCBIfam" id="TIGR00347">
    <property type="entry name" value="bioD"/>
    <property type="match status" value="1"/>
</dbReference>
<dbReference type="GO" id="GO:0005829">
    <property type="term" value="C:cytosol"/>
    <property type="evidence" value="ECO:0007669"/>
    <property type="project" value="TreeGrafter"/>
</dbReference>
<dbReference type="EMBL" id="CP002831">
    <property type="protein sequence ID" value="AFC24382.1"/>
    <property type="molecule type" value="Genomic_DNA"/>
</dbReference>
<accession>H6LA97</accession>
<dbReference type="Pfam" id="PF13500">
    <property type="entry name" value="AAA_26"/>
    <property type="match status" value="1"/>
</dbReference>
<evidence type="ECO:0000256" key="5">
    <source>
        <dbReference type="ARBA" id="ARBA00022756"/>
    </source>
</evidence>
<evidence type="ECO:0000256" key="3">
    <source>
        <dbReference type="ARBA" id="ARBA00022723"/>
    </source>
</evidence>
<evidence type="ECO:0000256" key="4">
    <source>
        <dbReference type="ARBA" id="ARBA00022741"/>
    </source>
</evidence>
<feature type="binding site" evidence="9">
    <location>
        <position position="101"/>
    </location>
    <ligand>
        <name>Mg(2+)</name>
        <dbReference type="ChEBI" id="CHEBI:18420"/>
    </ligand>
</feature>
<keyword evidence="2 9" id="KW-0436">Ligase</keyword>
<dbReference type="AlphaFoldDB" id="H6LA97"/>
<reference evidence="10 11" key="1">
    <citation type="journal article" date="2012" name="Stand. Genomic Sci.">
        <title>Complete genome sequencing and analysis of Saprospira grandis str. Lewin, a predatory marine bacterium.</title>
        <authorList>
            <person name="Saw J.H."/>
            <person name="Yuryev A."/>
            <person name="Kanbe M."/>
            <person name="Hou S."/>
            <person name="Young A.G."/>
            <person name="Aizawa S."/>
            <person name="Alam M."/>
        </authorList>
    </citation>
    <scope>NUCLEOTIDE SEQUENCE [LARGE SCALE GENOMIC DNA]</scope>
    <source>
        <strain evidence="10 11">Lewin</strain>
    </source>
</reference>